<dbReference type="AlphaFoldDB" id="A0A9X2ED87"/>
<name>A0A9X2ED87_9NOCA</name>
<gene>
    <name evidence="5" type="ORF">NDR86_34735</name>
</gene>
<evidence type="ECO:0000256" key="3">
    <source>
        <dbReference type="RuleBase" id="RU361235"/>
    </source>
</evidence>
<evidence type="ECO:0000313" key="6">
    <source>
        <dbReference type="Proteomes" id="UP001139157"/>
    </source>
</evidence>
<organism evidence="5 6">
    <name type="scientific">Nocardia pulmonis</name>
    <dbReference type="NCBI Taxonomy" id="2951408"/>
    <lineage>
        <taxon>Bacteria</taxon>
        <taxon>Bacillati</taxon>
        <taxon>Actinomycetota</taxon>
        <taxon>Actinomycetes</taxon>
        <taxon>Mycobacteriales</taxon>
        <taxon>Nocardiaceae</taxon>
        <taxon>Nocardia</taxon>
    </lineage>
</organism>
<dbReference type="SUPFAM" id="SSF53474">
    <property type="entry name" value="alpha/beta-Hydrolases"/>
    <property type="match status" value="1"/>
</dbReference>
<evidence type="ECO:0000256" key="1">
    <source>
        <dbReference type="ARBA" id="ARBA00005964"/>
    </source>
</evidence>
<proteinExistence type="inferred from homology"/>
<keyword evidence="2 3" id="KW-0378">Hydrolase</keyword>
<dbReference type="InterPro" id="IPR002018">
    <property type="entry name" value="CarbesteraseB"/>
</dbReference>
<dbReference type="EC" id="3.1.1.-" evidence="3"/>
<comment type="caution">
    <text evidence="5">The sequence shown here is derived from an EMBL/GenBank/DDBJ whole genome shotgun (WGS) entry which is preliminary data.</text>
</comment>
<evidence type="ECO:0000259" key="4">
    <source>
        <dbReference type="Pfam" id="PF00135"/>
    </source>
</evidence>
<feature type="domain" description="Carboxylesterase type B" evidence="4">
    <location>
        <begin position="13"/>
        <end position="480"/>
    </location>
</feature>
<dbReference type="InterPro" id="IPR019819">
    <property type="entry name" value="Carboxylesterase_B_CS"/>
</dbReference>
<evidence type="ECO:0000256" key="2">
    <source>
        <dbReference type="ARBA" id="ARBA00022801"/>
    </source>
</evidence>
<dbReference type="InterPro" id="IPR019826">
    <property type="entry name" value="Carboxylesterase_B_AS"/>
</dbReference>
<dbReference type="PROSITE" id="PS00122">
    <property type="entry name" value="CARBOXYLESTERASE_B_1"/>
    <property type="match status" value="1"/>
</dbReference>
<dbReference type="InterPro" id="IPR029058">
    <property type="entry name" value="AB_hydrolase_fold"/>
</dbReference>
<dbReference type="Pfam" id="PF00135">
    <property type="entry name" value="COesterase"/>
    <property type="match status" value="1"/>
</dbReference>
<dbReference type="EMBL" id="JAMRXG010000024">
    <property type="protein sequence ID" value="MCM6778652.1"/>
    <property type="molecule type" value="Genomic_DNA"/>
</dbReference>
<sequence length="486" mass="50647">MSETTVSEQHPIVVDTAAGKVRGTVDTAGVAAFRGIPYAHSPVGALRFAPPQPHSGWTGVRAAERPGPAAPQWPSRLEAVMGTRVPDWAEDGCLTLNVWCPSASNTPRPVLLWWHGGGFGSGSGGWDWYDGARLAARGNIVVVTANYRLGPLGFLYLPEIGADNLGLQDQGAALRWVAANIAAFGGDPARITVGGQSAGAFSALALALDPTTAPLIRRVIGQSGPWGLPSPDPDQAAHITTRYLDLLGIAADPAPAARLRELPVTRLLAANARLAAETARPGTIAPACYPVLGGAGHGETWQDALARGALADKDVLLGSTEHEMSAFYAFNPMLALATPDDAIRVLDTLTAGAGAGTYARYGDSAADPAAVLTAAATDLFSRTGIEAMAKTLTAQGNSPYVYLFTRPARPDPYALGAAHCAELPFLFHTFDAYPNAPMLGTVDDRDHQLAKDFGGALSAFVTTGSPTGPGLPAWQPYGSESAIRRF</sequence>
<protein>
    <recommendedName>
        <fullName evidence="3">Carboxylic ester hydrolase</fullName>
        <ecNumber evidence="3">3.1.1.-</ecNumber>
    </recommendedName>
</protein>
<dbReference type="Proteomes" id="UP001139157">
    <property type="component" value="Unassembled WGS sequence"/>
</dbReference>
<accession>A0A9X2ED87</accession>
<reference evidence="5" key="1">
    <citation type="submission" date="2022-06" db="EMBL/GenBank/DDBJ databases">
        <title>Novel species in genus nocardia.</title>
        <authorList>
            <person name="Li F."/>
        </authorList>
    </citation>
    <scope>NUCLEOTIDE SEQUENCE</scope>
    <source>
        <strain evidence="5">CDC141</strain>
    </source>
</reference>
<dbReference type="PANTHER" id="PTHR43918:SF4">
    <property type="entry name" value="CARBOXYLIC ESTER HYDROLASE"/>
    <property type="match status" value="1"/>
</dbReference>
<keyword evidence="6" id="KW-1185">Reference proteome</keyword>
<dbReference type="PANTHER" id="PTHR43918">
    <property type="entry name" value="ACETYLCHOLINESTERASE"/>
    <property type="match status" value="1"/>
</dbReference>
<evidence type="ECO:0000313" key="5">
    <source>
        <dbReference type="EMBL" id="MCM6778652.1"/>
    </source>
</evidence>
<dbReference type="Gene3D" id="3.40.50.1820">
    <property type="entry name" value="alpha/beta hydrolase"/>
    <property type="match status" value="1"/>
</dbReference>
<dbReference type="RefSeq" id="WP_251918159.1">
    <property type="nucleotide sequence ID" value="NZ_JAMRXG010000024.1"/>
</dbReference>
<dbReference type="PROSITE" id="PS00941">
    <property type="entry name" value="CARBOXYLESTERASE_B_2"/>
    <property type="match status" value="1"/>
</dbReference>
<comment type="similarity">
    <text evidence="1 3">Belongs to the type-B carboxylesterase/lipase family.</text>
</comment>
<dbReference type="GO" id="GO:0052689">
    <property type="term" value="F:carboxylic ester hydrolase activity"/>
    <property type="evidence" value="ECO:0007669"/>
    <property type="project" value="TreeGrafter"/>
</dbReference>
<dbReference type="InterPro" id="IPR050654">
    <property type="entry name" value="AChE-related_enzymes"/>
</dbReference>